<gene>
    <name evidence="3" type="ORF">LCGC14_0297030</name>
</gene>
<dbReference type="AlphaFoldDB" id="A0A0F9WCT0"/>
<comment type="caution">
    <text evidence="3">The sequence shown here is derived from an EMBL/GenBank/DDBJ whole genome shotgun (WGS) entry which is preliminary data.</text>
</comment>
<accession>A0A0F9WCT0</accession>
<keyword evidence="1" id="KW-1133">Transmembrane helix</keyword>
<name>A0A0F9WCT0_9ZZZZ</name>
<evidence type="ECO:0000256" key="1">
    <source>
        <dbReference type="SAM" id="Phobius"/>
    </source>
</evidence>
<feature type="transmembrane region" description="Helical" evidence="1">
    <location>
        <begin position="12"/>
        <end position="29"/>
    </location>
</feature>
<proteinExistence type="predicted"/>
<organism evidence="3">
    <name type="scientific">marine sediment metagenome</name>
    <dbReference type="NCBI Taxonomy" id="412755"/>
    <lineage>
        <taxon>unclassified sequences</taxon>
        <taxon>metagenomes</taxon>
        <taxon>ecological metagenomes</taxon>
    </lineage>
</organism>
<keyword evidence="1" id="KW-0812">Transmembrane</keyword>
<dbReference type="InterPro" id="IPR009936">
    <property type="entry name" value="DUF1468"/>
</dbReference>
<protein>
    <recommendedName>
        <fullName evidence="2">DUF1468 domain-containing protein</fullName>
    </recommendedName>
</protein>
<feature type="transmembrane region" description="Helical" evidence="1">
    <location>
        <begin position="127"/>
        <end position="147"/>
    </location>
</feature>
<feature type="domain" description="DUF1468" evidence="2">
    <location>
        <begin position="31"/>
        <end position="152"/>
    </location>
</feature>
<reference evidence="3" key="1">
    <citation type="journal article" date="2015" name="Nature">
        <title>Complex archaea that bridge the gap between prokaryotes and eukaryotes.</title>
        <authorList>
            <person name="Spang A."/>
            <person name="Saw J.H."/>
            <person name="Jorgensen S.L."/>
            <person name="Zaremba-Niedzwiedzka K."/>
            <person name="Martijn J."/>
            <person name="Lind A.E."/>
            <person name="van Eijk R."/>
            <person name="Schleper C."/>
            <person name="Guy L."/>
            <person name="Ettema T.J."/>
        </authorList>
    </citation>
    <scope>NUCLEOTIDE SEQUENCE</scope>
</reference>
<dbReference type="Pfam" id="PF07331">
    <property type="entry name" value="TctB"/>
    <property type="match status" value="1"/>
</dbReference>
<dbReference type="EMBL" id="LAZR01000182">
    <property type="protein sequence ID" value="KKN83641.1"/>
    <property type="molecule type" value="Genomic_DNA"/>
</dbReference>
<feature type="transmembrane region" description="Helical" evidence="1">
    <location>
        <begin position="87"/>
        <end position="115"/>
    </location>
</feature>
<keyword evidence="1" id="KW-0472">Membrane</keyword>
<sequence>MLDRETRKPVGADLIIPIAAGAYAIYYVLSVRSFPWQAQMSGMILAGLMLLLVLIYLARVAIGLRRGRYTMGFGDFFGAPASRASRAIFVALIVAYIFAVPYLGFTLTTFAFLALSFHVAGARPVGRALLTAGLAALGGWFFFIVLLNTRFPKGPFEQLMGAIF</sequence>
<feature type="transmembrane region" description="Helical" evidence="1">
    <location>
        <begin position="41"/>
        <end position="62"/>
    </location>
</feature>
<evidence type="ECO:0000313" key="3">
    <source>
        <dbReference type="EMBL" id="KKN83641.1"/>
    </source>
</evidence>
<evidence type="ECO:0000259" key="2">
    <source>
        <dbReference type="Pfam" id="PF07331"/>
    </source>
</evidence>